<dbReference type="InterPro" id="IPR050484">
    <property type="entry name" value="Transf_Hexapept/Carb_Anhydrase"/>
</dbReference>
<protein>
    <submittedName>
        <fullName evidence="1">Gamma carbonic anhydrase family protein</fullName>
    </submittedName>
</protein>
<dbReference type="Proteomes" id="UP000306196">
    <property type="component" value="Unassembled WGS sequence"/>
</dbReference>
<dbReference type="AlphaFoldDB" id="A0A5R8KIM8"/>
<comment type="caution">
    <text evidence="1">The sequence shown here is derived from an EMBL/GenBank/DDBJ whole genome shotgun (WGS) entry which is preliminary data.</text>
</comment>
<name>A0A5R8KIM8_9BACT</name>
<proteinExistence type="predicted"/>
<dbReference type="CDD" id="cd04645">
    <property type="entry name" value="LbH_gamma_CA_like"/>
    <property type="match status" value="1"/>
</dbReference>
<dbReference type="SUPFAM" id="SSF51161">
    <property type="entry name" value="Trimeric LpxA-like enzymes"/>
    <property type="match status" value="1"/>
</dbReference>
<evidence type="ECO:0000313" key="2">
    <source>
        <dbReference type="Proteomes" id="UP000306196"/>
    </source>
</evidence>
<reference evidence="1 2" key="1">
    <citation type="submission" date="2019-05" db="EMBL/GenBank/DDBJ databases">
        <title>Verrucobacter flavum gen. nov., sp. nov. a new member of the family Verrucomicrobiaceae.</title>
        <authorList>
            <person name="Szuroczki S."/>
            <person name="Abbaszade G."/>
            <person name="Szabo A."/>
            <person name="Felfoldi T."/>
            <person name="Schumann P."/>
            <person name="Boka K."/>
            <person name="Keki Z."/>
            <person name="Toumi M."/>
            <person name="Toth E."/>
        </authorList>
    </citation>
    <scope>NUCLEOTIDE SEQUENCE [LARGE SCALE GENOMIC DNA]</scope>
    <source>
        <strain evidence="1 2">MG-N-17</strain>
    </source>
</reference>
<dbReference type="InterPro" id="IPR011004">
    <property type="entry name" value="Trimer_LpxA-like_sf"/>
</dbReference>
<gene>
    <name evidence="1" type="ORF">FEM03_06680</name>
</gene>
<organism evidence="1 2">
    <name type="scientific">Phragmitibacter flavus</name>
    <dbReference type="NCBI Taxonomy" id="2576071"/>
    <lineage>
        <taxon>Bacteria</taxon>
        <taxon>Pseudomonadati</taxon>
        <taxon>Verrucomicrobiota</taxon>
        <taxon>Verrucomicrobiia</taxon>
        <taxon>Verrucomicrobiales</taxon>
        <taxon>Verrucomicrobiaceae</taxon>
        <taxon>Phragmitibacter</taxon>
    </lineage>
</organism>
<keyword evidence="2" id="KW-1185">Reference proteome</keyword>
<dbReference type="PANTHER" id="PTHR13061:SF29">
    <property type="entry name" value="GAMMA CARBONIC ANHYDRASE-LIKE 1, MITOCHONDRIAL-RELATED"/>
    <property type="match status" value="1"/>
</dbReference>
<accession>A0A5R8KIM8</accession>
<evidence type="ECO:0000313" key="1">
    <source>
        <dbReference type="EMBL" id="TLD71815.1"/>
    </source>
</evidence>
<dbReference type="Pfam" id="PF00132">
    <property type="entry name" value="Hexapep"/>
    <property type="match status" value="1"/>
</dbReference>
<dbReference type="InterPro" id="IPR047324">
    <property type="entry name" value="LbH_gamma_CA-like"/>
</dbReference>
<dbReference type="OrthoDB" id="9803036at2"/>
<dbReference type="PANTHER" id="PTHR13061">
    <property type="entry name" value="DYNACTIN SUBUNIT P25"/>
    <property type="match status" value="1"/>
</dbReference>
<dbReference type="EMBL" id="VAUV01000004">
    <property type="protein sequence ID" value="TLD71815.1"/>
    <property type="molecule type" value="Genomic_DNA"/>
</dbReference>
<dbReference type="Gene3D" id="2.160.10.10">
    <property type="entry name" value="Hexapeptide repeat proteins"/>
    <property type="match status" value="1"/>
</dbReference>
<sequence>MKRFLLPEHAPEIDASAFVAKGAVVVGSVKIGARASVWFGCVLRGDINHIEIGPESNVQDGTIVHVSDDFAAVVGARVSIGHRAIIHACTIGDETLVGMGAIVMDGAVIGARCVIAAGALVTKGMVVPDGSLVMGAPAKVVRALSEEEQERNVALAAKYVESSGRFKELGYEI</sequence>
<dbReference type="RefSeq" id="WP_138085411.1">
    <property type="nucleotide sequence ID" value="NZ_VAUV01000004.1"/>
</dbReference>
<dbReference type="InterPro" id="IPR001451">
    <property type="entry name" value="Hexapep"/>
</dbReference>